<dbReference type="Pfam" id="PF00072">
    <property type="entry name" value="Response_reg"/>
    <property type="match status" value="1"/>
</dbReference>
<dbReference type="PROSITE" id="PS50110">
    <property type="entry name" value="RESPONSE_REGULATORY"/>
    <property type="match status" value="1"/>
</dbReference>
<gene>
    <name evidence="8" type="ORF">SK069_05465</name>
</gene>
<dbReference type="EMBL" id="JAXAVX010000002">
    <property type="protein sequence ID" value="MDX8151031.1"/>
    <property type="molecule type" value="Genomic_DNA"/>
</dbReference>
<dbReference type="PROSITE" id="PS50043">
    <property type="entry name" value="HTH_LUXR_2"/>
    <property type="match status" value="1"/>
</dbReference>
<dbReference type="InterPro" id="IPR036388">
    <property type="entry name" value="WH-like_DNA-bd_sf"/>
</dbReference>
<dbReference type="SUPFAM" id="SSF52172">
    <property type="entry name" value="CheY-like"/>
    <property type="match status" value="1"/>
</dbReference>
<dbReference type="Pfam" id="PF00196">
    <property type="entry name" value="GerE"/>
    <property type="match status" value="1"/>
</dbReference>
<dbReference type="InterPro" id="IPR058245">
    <property type="entry name" value="NreC/VraR/RcsB-like_REC"/>
</dbReference>
<keyword evidence="1 5" id="KW-0597">Phosphoprotein</keyword>
<dbReference type="CDD" id="cd06170">
    <property type="entry name" value="LuxR_C_like"/>
    <property type="match status" value="1"/>
</dbReference>
<dbReference type="CDD" id="cd17535">
    <property type="entry name" value="REC_NarL-like"/>
    <property type="match status" value="1"/>
</dbReference>
<dbReference type="RefSeq" id="WP_319953184.1">
    <property type="nucleotide sequence ID" value="NZ_JAXAVX010000002.1"/>
</dbReference>
<dbReference type="InterPro" id="IPR000792">
    <property type="entry name" value="Tscrpt_reg_LuxR_C"/>
</dbReference>
<protein>
    <submittedName>
        <fullName evidence="8">Response regulator transcription factor</fullName>
    </submittedName>
</protein>
<evidence type="ECO:0000259" key="6">
    <source>
        <dbReference type="PROSITE" id="PS50043"/>
    </source>
</evidence>
<evidence type="ECO:0000256" key="2">
    <source>
        <dbReference type="ARBA" id="ARBA00023015"/>
    </source>
</evidence>
<evidence type="ECO:0000256" key="1">
    <source>
        <dbReference type="ARBA" id="ARBA00022553"/>
    </source>
</evidence>
<evidence type="ECO:0000313" key="9">
    <source>
        <dbReference type="Proteomes" id="UP001277761"/>
    </source>
</evidence>
<evidence type="ECO:0000256" key="3">
    <source>
        <dbReference type="ARBA" id="ARBA00023125"/>
    </source>
</evidence>
<keyword evidence="3" id="KW-0238">DNA-binding</keyword>
<feature type="domain" description="HTH luxR-type" evidence="6">
    <location>
        <begin position="146"/>
        <end position="211"/>
    </location>
</feature>
<evidence type="ECO:0000256" key="4">
    <source>
        <dbReference type="ARBA" id="ARBA00023163"/>
    </source>
</evidence>
<comment type="caution">
    <text evidence="8">The sequence shown here is derived from an EMBL/GenBank/DDBJ whole genome shotgun (WGS) entry which is preliminary data.</text>
</comment>
<sequence length="214" mass="23366">MSDTRTTVYLAEDHPLYLESLLRILGSREEVELVGWTSDGIRAWQQIQELRPQLVVLDIQLPRMTGLEILKAIRHDGLDCKVMILSGDAAGDQVFDAVRLGVNGYLSKDATRDEIADAVSEIARGGTVLASLVQQVLANEVRDRVAVEARPSLSPREHQILRLIADGKSGPAIARELQIGAATVKTHTQNVYAKLGVPERAAAVAEAMRRGLLD</sequence>
<dbReference type="InterPro" id="IPR011006">
    <property type="entry name" value="CheY-like_superfamily"/>
</dbReference>
<feature type="modified residue" description="4-aspartylphosphate" evidence="5">
    <location>
        <position position="58"/>
    </location>
</feature>
<dbReference type="PANTHER" id="PTHR43214:SF24">
    <property type="entry name" value="TRANSCRIPTIONAL REGULATORY PROTEIN NARL-RELATED"/>
    <property type="match status" value="1"/>
</dbReference>
<dbReference type="SMART" id="SM00448">
    <property type="entry name" value="REC"/>
    <property type="match status" value="1"/>
</dbReference>
<dbReference type="Gene3D" id="1.10.10.10">
    <property type="entry name" value="Winged helix-like DNA-binding domain superfamily/Winged helix DNA-binding domain"/>
    <property type="match status" value="1"/>
</dbReference>
<keyword evidence="9" id="KW-1185">Reference proteome</keyword>
<evidence type="ECO:0000259" key="7">
    <source>
        <dbReference type="PROSITE" id="PS50110"/>
    </source>
</evidence>
<feature type="domain" description="Response regulatory" evidence="7">
    <location>
        <begin position="7"/>
        <end position="123"/>
    </location>
</feature>
<dbReference type="SMART" id="SM00421">
    <property type="entry name" value="HTH_LUXR"/>
    <property type="match status" value="1"/>
</dbReference>
<evidence type="ECO:0000256" key="5">
    <source>
        <dbReference type="PROSITE-ProRule" id="PRU00169"/>
    </source>
</evidence>
<dbReference type="PRINTS" id="PR00038">
    <property type="entry name" value="HTHLUXR"/>
</dbReference>
<reference evidence="8 9" key="1">
    <citation type="submission" date="2023-11" db="EMBL/GenBank/DDBJ databases">
        <authorList>
            <person name="Xu M."/>
            <person name="Jiang T."/>
        </authorList>
    </citation>
    <scope>NUCLEOTIDE SEQUENCE [LARGE SCALE GENOMIC DNA]</scope>
    <source>
        <strain evidence="8 9">SD</strain>
    </source>
</reference>
<name>A0ABU4VGS0_9ACTN</name>
<dbReference type="Proteomes" id="UP001277761">
    <property type="component" value="Unassembled WGS sequence"/>
</dbReference>
<evidence type="ECO:0000313" key="8">
    <source>
        <dbReference type="EMBL" id="MDX8151031.1"/>
    </source>
</evidence>
<dbReference type="Gene3D" id="3.40.50.2300">
    <property type="match status" value="1"/>
</dbReference>
<dbReference type="PANTHER" id="PTHR43214">
    <property type="entry name" value="TWO-COMPONENT RESPONSE REGULATOR"/>
    <property type="match status" value="1"/>
</dbReference>
<organism evidence="8 9">
    <name type="scientific">Patulibacter brassicae</name>
    <dbReference type="NCBI Taxonomy" id="1705717"/>
    <lineage>
        <taxon>Bacteria</taxon>
        <taxon>Bacillati</taxon>
        <taxon>Actinomycetota</taxon>
        <taxon>Thermoleophilia</taxon>
        <taxon>Solirubrobacterales</taxon>
        <taxon>Patulibacteraceae</taxon>
        <taxon>Patulibacter</taxon>
    </lineage>
</organism>
<dbReference type="InterPro" id="IPR016032">
    <property type="entry name" value="Sig_transdc_resp-reg_C-effctor"/>
</dbReference>
<dbReference type="SUPFAM" id="SSF46894">
    <property type="entry name" value="C-terminal effector domain of the bipartite response regulators"/>
    <property type="match status" value="1"/>
</dbReference>
<keyword evidence="2" id="KW-0805">Transcription regulation</keyword>
<keyword evidence="4" id="KW-0804">Transcription</keyword>
<dbReference type="InterPro" id="IPR039420">
    <property type="entry name" value="WalR-like"/>
</dbReference>
<accession>A0ABU4VGS0</accession>
<dbReference type="InterPro" id="IPR001789">
    <property type="entry name" value="Sig_transdc_resp-reg_receiver"/>
</dbReference>
<proteinExistence type="predicted"/>